<evidence type="ECO:0000313" key="2">
    <source>
        <dbReference type="Proteomes" id="UP001469553"/>
    </source>
</evidence>
<feature type="non-terminal residue" evidence="1">
    <location>
        <position position="1"/>
    </location>
</feature>
<evidence type="ECO:0000313" key="1">
    <source>
        <dbReference type="EMBL" id="MEQ2307538.1"/>
    </source>
</evidence>
<accession>A0ABV0ZMS3</accession>
<gene>
    <name evidence="1" type="ORF">AMECASPLE_019325</name>
</gene>
<comment type="caution">
    <text evidence="1">The sequence shown here is derived from an EMBL/GenBank/DDBJ whole genome shotgun (WGS) entry which is preliminary data.</text>
</comment>
<keyword evidence="2" id="KW-1185">Reference proteome</keyword>
<organism evidence="1 2">
    <name type="scientific">Ameca splendens</name>
    <dbReference type="NCBI Taxonomy" id="208324"/>
    <lineage>
        <taxon>Eukaryota</taxon>
        <taxon>Metazoa</taxon>
        <taxon>Chordata</taxon>
        <taxon>Craniata</taxon>
        <taxon>Vertebrata</taxon>
        <taxon>Euteleostomi</taxon>
        <taxon>Actinopterygii</taxon>
        <taxon>Neopterygii</taxon>
        <taxon>Teleostei</taxon>
        <taxon>Neoteleostei</taxon>
        <taxon>Acanthomorphata</taxon>
        <taxon>Ovalentaria</taxon>
        <taxon>Atherinomorphae</taxon>
        <taxon>Cyprinodontiformes</taxon>
        <taxon>Goodeidae</taxon>
        <taxon>Ameca</taxon>
    </lineage>
</organism>
<dbReference type="Proteomes" id="UP001469553">
    <property type="component" value="Unassembled WGS sequence"/>
</dbReference>
<protein>
    <submittedName>
        <fullName evidence="1">Uncharacterized protein</fullName>
    </submittedName>
</protein>
<name>A0ABV0ZMS3_9TELE</name>
<dbReference type="EMBL" id="JAHRIP010067385">
    <property type="protein sequence ID" value="MEQ2307538.1"/>
    <property type="molecule type" value="Genomic_DNA"/>
</dbReference>
<reference evidence="1 2" key="1">
    <citation type="submission" date="2021-06" db="EMBL/GenBank/DDBJ databases">
        <authorList>
            <person name="Palmer J.M."/>
        </authorList>
    </citation>
    <scope>NUCLEOTIDE SEQUENCE [LARGE SCALE GENOMIC DNA]</scope>
    <source>
        <strain evidence="1 2">AS_MEX2019</strain>
        <tissue evidence="1">Muscle</tissue>
    </source>
</reference>
<sequence length="133" mass="15325">LHSSNSLILIRASLKRSESPYNEPCTQPCSKHLRHIPRQQPQLPGVRPPTVSNSLREATNRLEELECWQDWSSTDGPAVLYADFYNSWQLCLDCISTKRKETLENLLRIKSAPKCREKVFVNSSEKTKKSQKQ</sequence>
<proteinExistence type="predicted"/>